<dbReference type="GO" id="GO:0000155">
    <property type="term" value="F:phosphorelay sensor kinase activity"/>
    <property type="evidence" value="ECO:0007669"/>
    <property type="project" value="InterPro"/>
</dbReference>
<evidence type="ECO:0000259" key="8">
    <source>
        <dbReference type="PROSITE" id="PS50112"/>
    </source>
</evidence>
<dbReference type="Gene3D" id="3.30.565.10">
    <property type="entry name" value="Histidine kinase-like ATPase, C-terminal domain"/>
    <property type="match status" value="1"/>
</dbReference>
<protein>
    <recommendedName>
        <fullName evidence="2">histidine kinase</fullName>
        <ecNumber evidence="2">2.7.13.3</ecNumber>
    </recommendedName>
</protein>
<dbReference type="PROSITE" id="PS50113">
    <property type="entry name" value="PAC"/>
    <property type="match status" value="3"/>
</dbReference>
<evidence type="ECO:0000256" key="4">
    <source>
        <dbReference type="ARBA" id="ARBA00022679"/>
    </source>
</evidence>
<dbReference type="PRINTS" id="PR00344">
    <property type="entry name" value="BCTRLSENSOR"/>
</dbReference>
<dbReference type="InterPro" id="IPR013767">
    <property type="entry name" value="PAS_fold"/>
</dbReference>
<dbReference type="FunFam" id="3.30.565.10:FF:000006">
    <property type="entry name" value="Sensor histidine kinase WalK"/>
    <property type="match status" value="1"/>
</dbReference>
<evidence type="ECO:0000256" key="2">
    <source>
        <dbReference type="ARBA" id="ARBA00012438"/>
    </source>
</evidence>
<feature type="domain" description="PAS" evidence="8">
    <location>
        <begin position="284"/>
        <end position="354"/>
    </location>
</feature>
<evidence type="ECO:0000256" key="6">
    <source>
        <dbReference type="SAM" id="Coils"/>
    </source>
</evidence>
<dbReference type="SMART" id="SM00387">
    <property type="entry name" value="HATPase_c"/>
    <property type="match status" value="1"/>
</dbReference>
<keyword evidence="5" id="KW-0418">Kinase</keyword>
<dbReference type="InterPro" id="IPR000014">
    <property type="entry name" value="PAS"/>
</dbReference>
<evidence type="ECO:0000256" key="1">
    <source>
        <dbReference type="ARBA" id="ARBA00000085"/>
    </source>
</evidence>
<dbReference type="AlphaFoldDB" id="A0A0F9R814"/>
<feature type="domain" description="PAS" evidence="8">
    <location>
        <begin position="561"/>
        <end position="605"/>
    </location>
</feature>
<dbReference type="SUPFAM" id="SSF55785">
    <property type="entry name" value="PYP-like sensor domain (PAS domain)"/>
    <property type="match status" value="5"/>
</dbReference>
<dbReference type="Pfam" id="PF00512">
    <property type="entry name" value="HisKA"/>
    <property type="match status" value="1"/>
</dbReference>
<dbReference type="SMART" id="SM00388">
    <property type="entry name" value="HisKA"/>
    <property type="match status" value="1"/>
</dbReference>
<keyword evidence="4" id="KW-0808">Transferase</keyword>
<dbReference type="InterPro" id="IPR052162">
    <property type="entry name" value="Sensor_kinase/Photoreceptor"/>
</dbReference>
<accession>A0A0F9R814</accession>
<dbReference type="InterPro" id="IPR004358">
    <property type="entry name" value="Sig_transdc_His_kin-like_C"/>
</dbReference>
<dbReference type="PANTHER" id="PTHR43304">
    <property type="entry name" value="PHYTOCHROME-LIKE PROTEIN CPH1"/>
    <property type="match status" value="1"/>
</dbReference>
<feature type="domain" description="PAC" evidence="9">
    <location>
        <begin position="633"/>
        <end position="685"/>
    </location>
</feature>
<dbReference type="Gene3D" id="3.30.450.20">
    <property type="entry name" value="PAS domain"/>
    <property type="match status" value="5"/>
</dbReference>
<feature type="domain" description="PAC" evidence="9">
    <location>
        <begin position="231"/>
        <end position="283"/>
    </location>
</feature>
<dbReference type="GO" id="GO:0006355">
    <property type="term" value="P:regulation of DNA-templated transcription"/>
    <property type="evidence" value="ECO:0007669"/>
    <property type="project" value="InterPro"/>
</dbReference>
<dbReference type="InterPro" id="IPR003661">
    <property type="entry name" value="HisK_dim/P_dom"/>
</dbReference>
<dbReference type="EMBL" id="LAZR01003157">
    <property type="protein sequence ID" value="KKN21331.1"/>
    <property type="molecule type" value="Genomic_DNA"/>
</dbReference>
<dbReference type="PANTHER" id="PTHR43304:SF1">
    <property type="entry name" value="PAC DOMAIN-CONTAINING PROTEIN"/>
    <property type="match status" value="1"/>
</dbReference>
<dbReference type="InterPro" id="IPR001610">
    <property type="entry name" value="PAC"/>
</dbReference>
<dbReference type="InterPro" id="IPR036097">
    <property type="entry name" value="HisK_dim/P_sf"/>
</dbReference>
<dbReference type="InterPro" id="IPR000700">
    <property type="entry name" value="PAS-assoc_C"/>
</dbReference>
<name>A0A0F9R814_9ZZZZ</name>
<dbReference type="CDD" id="cd00130">
    <property type="entry name" value="PAS"/>
    <property type="match status" value="1"/>
</dbReference>
<evidence type="ECO:0000256" key="3">
    <source>
        <dbReference type="ARBA" id="ARBA00022553"/>
    </source>
</evidence>
<dbReference type="InterPro" id="IPR013656">
    <property type="entry name" value="PAS_4"/>
</dbReference>
<dbReference type="SUPFAM" id="SSF47384">
    <property type="entry name" value="Homodimeric domain of signal transducing histidine kinase"/>
    <property type="match status" value="1"/>
</dbReference>
<reference evidence="10" key="1">
    <citation type="journal article" date="2015" name="Nature">
        <title>Complex archaea that bridge the gap between prokaryotes and eukaryotes.</title>
        <authorList>
            <person name="Spang A."/>
            <person name="Saw J.H."/>
            <person name="Jorgensen S.L."/>
            <person name="Zaremba-Niedzwiedzka K."/>
            <person name="Martijn J."/>
            <person name="Lind A.E."/>
            <person name="van Eijk R."/>
            <person name="Schleper C."/>
            <person name="Guy L."/>
            <person name="Ettema T.J."/>
        </authorList>
    </citation>
    <scope>NUCLEOTIDE SEQUENCE</scope>
</reference>
<dbReference type="InterPro" id="IPR036890">
    <property type="entry name" value="HATPase_C_sf"/>
</dbReference>
<dbReference type="PROSITE" id="PS50109">
    <property type="entry name" value="HIS_KIN"/>
    <property type="match status" value="1"/>
</dbReference>
<sequence length="932" mass="109250">MASTSKNPHEINQIISENIEDLIFIVNKNHICEYVNFEELRDNQTIFNYIHPNDSDRIKKFLKNTLKSGASLEESRIKSRSNSFKWFEIKSKRFIDDANQSKIFLICRDISKFKKTEKNYRESLERFNSLVDSLPEIRYWKLVQSKDSVSPFQKTREMLDLVMDNIPHFIYWKDTNLVYLGCNTNFALLNEVEESTKIIGRHDRDLIWSKNIIDYIHNIESRVMDNDQPVHNSIESLIMSDGNKKWFEINRIPLHNLKRKVVGLLVTYEDITTRKFADEKLKESEEKYRGILDNIKESYFEVDLNGTFTFFNDSFCILLGYSKEELLGINFQNLVDEENKIKIEELYNKVFKTRQPETNFQFQFRYKDGSNVTCEESVVIRYDGDGNKIGFSGLARNITEKYILEKKLKTSQEELRTLNRELEKKVAERAKNLIESEKQYRTTIDSLGDPLHVVDKDLTIILTNKNLKNWLSELNLDSDIIGKKVSKVFPFLPPKIYDEYKQVFETRESLISQETNTISNVEIMTETRKIPIISEGKVEQVITILRDISESKKMENQLKNSEKQFREMVNNLDEGFYRGVLKGPLMMHNQSFNRILGLKPHESMNGVNSSRFFANEEMREKYYLELEEKGFVRNFITQIKKRNEEMIIINLNAHLIVNPKGTQTEVEGTFMDITEKFKLEQELMESEKKLREQNIQLMKLDKVKNDFITMAAHELKTPLISISGYTDYILMKHRSQLSTEITEDLVTVQRNVRRLETLMDQLLDVMKIDEDQLKLHKELQNVSKIINNCLDELSYLINEKNLEIILDIDLEIVLNVDGERVFTIFTNLISNAIKFTPEYGWIEISTRKEDNKYFFAVKDNGIGFTEDEIKRLFKKFERIKQPILSESVNVKDSGTGLGLYITKGIINAHNGEIWAISEGLNKGSKFEFTLPL</sequence>
<evidence type="ECO:0000313" key="10">
    <source>
        <dbReference type="EMBL" id="KKN21331.1"/>
    </source>
</evidence>
<gene>
    <name evidence="10" type="ORF">LCGC14_0926460</name>
</gene>
<feature type="coiled-coil region" evidence="6">
    <location>
        <begin position="676"/>
        <end position="703"/>
    </location>
</feature>
<dbReference type="CDD" id="cd00075">
    <property type="entry name" value="HATPase"/>
    <property type="match status" value="1"/>
</dbReference>
<feature type="domain" description="PAS" evidence="8">
    <location>
        <begin position="38"/>
        <end position="69"/>
    </location>
</feature>
<dbReference type="SMART" id="SM00086">
    <property type="entry name" value="PAC"/>
    <property type="match status" value="4"/>
</dbReference>
<dbReference type="NCBIfam" id="TIGR00229">
    <property type="entry name" value="sensory_box"/>
    <property type="match status" value="4"/>
</dbReference>
<dbReference type="Pfam" id="PF02518">
    <property type="entry name" value="HATPase_c"/>
    <property type="match status" value="1"/>
</dbReference>
<dbReference type="CDD" id="cd00082">
    <property type="entry name" value="HisKA"/>
    <property type="match status" value="1"/>
</dbReference>
<dbReference type="SMART" id="SM00091">
    <property type="entry name" value="PAS"/>
    <property type="match status" value="4"/>
</dbReference>
<feature type="coiled-coil region" evidence="6">
    <location>
        <begin position="401"/>
        <end position="439"/>
    </location>
</feature>
<comment type="catalytic activity">
    <reaction evidence="1">
        <text>ATP + protein L-histidine = ADP + protein N-phospho-L-histidine.</text>
        <dbReference type="EC" id="2.7.13.3"/>
    </reaction>
</comment>
<dbReference type="Pfam" id="PF00989">
    <property type="entry name" value="PAS"/>
    <property type="match status" value="1"/>
</dbReference>
<keyword evidence="3" id="KW-0597">Phosphoprotein</keyword>
<dbReference type="EC" id="2.7.13.3" evidence="2"/>
<feature type="domain" description="Histidine kinase" evidence="7">
    <location>
        <begin position="710"/>
        <end position="932"/>
    </location>
</feature>
<dbReference type="InterPro" id="IPR005467">
    <property type="entry name" value="His_kinase_dom"/>
</dbReference>
<dbReference type="Gene3D" id="1.10.287.130">
    <property type="match status" value="1"/>
</dbReference>
<dbReference type="InterPro" id="IPR003594">
    <property type="entry name" value="HATPase_dom"/>
</dbReference>
<dbReference type="Pfam" id="PF13426">
    <property type="entry name" value="PAS_9"/>
    <property type="match status" value="1"/>
</dbReference>
<keyword evidence="6" id="KW-0175">Coiled coil</keyword>
<dbReference type="SUPFAM" id="SSF55874">
    <property type="entry name" value="ATPase domain of HSP90 chaperone/DNA topoisomerase II/histidine kinase"/>
    <property type="match status" value="1"/>
</dbReference>
<dbReference type="PROSITE" id="PS50112">
    <property type="entry name" value="PAS"/>
    <property type="match status" value="3"/>
</dbReference>
<dbReference type="InterPro" id="IPR035965">
    <property type="entry name" value="PAS-like_dom_sf"/>
</dbReference>
<evidence type="ECO:0000259" key="9">
    <source>
        <dbReference type="PROSITE" id="PS50113"/>
    </source>
</evidence>
<organism evidence="10">
    <name type="scientific">marine sediment metagenome</name>
    <dbReference type="NCBI Taxonomy" id="412755"/>
    <lineage>
        <taxon>unclassified sequences</taxon>
        <taxon>metagenomes</taxon>
        <taxon>ecological metagenomes</taxon>
    </lineage>
</organism>
<dbReference type="Pfam" id="PF08448">
    <property type="entry name" value="PAS_4"/>
    <property type="match status" value="2"/>
</dbReference>
<proteinExistence type="predicted"/>
<feature type="domain" description="PAC" evidence="9">
    <location>
        <begin position="358"/>
        <end position="410"/>
    </location>
</feature>
<evidence type="ECO:0000259" key="7">
    <source>
        <dbReference type="PROSITE" id="PS50109"/>
    </source>
</evidence>
<comment type="caution">
    <text evidence="10">The sequence shown here is derived from an EMBL/GenBank/DDBJ whole genome shotgun (WGS) entry which is preliminary data.</text>
</comment>
<evidence type="ECO:0000256" key="5">
    <source>
        <dbReference type="ARBA" id="ARBA00022777"/>
    </source>
</evidence>